<dbReference type="GeneID" id="19192117"/>
<dbReference type="PANTHER" id="PTHR10039:SF16">
    <property type="entry name" value="GPI INOSITOL-DEACYLASE"/>
    <property type="match status" value="1"/>
</dbReference>
<dbReference type="Pfam" id="PF22939">
    <property type="entry name" value="WHD_GPIID"/>
    <property type="match status" value="1"/>
</dbReference>
<dbReference type="eggNOG" id="KOG2029">
    <property type="taxonomic scope" value="Eukaryota"/>
</dbReference>
<dbReference type="EMBL" id="AMGX01000011">
    <property type="protein sequence ID" value="EXJ69375.1"/>
    <property type="molecule type" value="Genomic_DNA"/>
</dbReference>
<dbReference type="RefSeq" id="XP_007746190.1">
    <property type="nucleotide sequence ID" value="XM_007748000.1"/>
</dbReference>
<comment type="caution">
    <text evidence="3">The sequence shown here is derived from an EMBL/GenBank/DDBJ whole genome shotgun (WGS) entry which is preliminary data.</text>
</comment>
<dbReference type="PANTHER" id="PTHR10039">
    <property type="entry name" value="AMELOGENIN"/>
    <property type="match status" value="1"/>
</dbReference>
<evidence type="ECO:0000256" key="1">
    <source>
        <dbReference type="ARBA" id="ARBA00022737"/>
    </source>
</evidence>
<dbReference type="InterPro" id="IPR029058">
    <property type="entry name" value="AB_hydrolase_fold"/>
</dbReference>
<dbReference type="SUPFAM" id="SSF52540">
    <property type="entry name" value="P-loop containing nucleoside triphosphate hydrolases"/>
    <property type="match status" value="1"/>
</dbReference>
<dbReference type="OrthoDB" id="194358at2759"/>
<feature type="domain" description="NACHT" evidence="2">
    <location>
        <begin position="278"/>
        <end position="418"/>
    </location>
</feature>
<dbReference type="PROSITE" id="PS50837">
    <property type="entry name" value="NACHT"/>
    <property type="match status" value="1"/>
</dbReference>
<dbReference type="InterPro" id="IPR054471">
    <property type="entry name" value="GPIID_WHD"/>
</dbReference>
<reference evidence="3 4" key="1">
    <citation type="submission" date="2013-03" db="EMBL/GenBank/DDBJ databases">
        <title>The Genome Sequence of Cladophialophora psammophila CBS 110553.</title>
        <authorList>
            <consortium name="The Broad Institute Genomics Platform"/>
            <person name="Cuomo C."/>
            <person name="de Hoog S."/>
            <person name="Gorbushina A."/>
            <person name="Walker B."/>
            <person name="Young S.K."/>
            <person name="Zeng Q."/>
            <person name="Gargeya S."/>
            <person name="Fitzgerald M."/>
            <person name="Haas B."/>
            <person name="Abouelleil A."/>
            <person name="Allen A.W."/>
            <person name="Alvarado L."/>
            <person name="Arachchi H.M."/>
            <person name="Berlin A.M."/>
            <person name="Chapman S.B."/>
            <person name="Gainer-Dewar J."/>
            <person name="Goldberg J."/>
            <person name="Griggs A."/>
            <person name="Gujja S."/>
            <person name="Hansen M."/>
            <person name="Howarth C."/>
            <person name="Imamovic A."/>
            <person name="Ireland A."/>
            <person name="Larimer J."/>
            <person name="McCowan C."/>
            <person name="Murphy C."/>
            <person name="Pearson M."/>
            <person name="Poon T.W."/>
            <person name="Priest M."/>
            <person name="Roberts A."/>
            <person name="Saif S."/>
            <person name="Shea T."/>
            <person name="Sisk P."/>
            <person name="Sykes S."/>
            <person name="Wortman J."/>
            <person name="Nusbaum C."/>
            <person name="Birren B."/>
        </authorList>
    </citation>
    <scope>NUCLEOTIDE SEQUENCE [LARGE SCALE GENOMIC DNA]</scope>
    <source>
        <strain evidence="3 4">CBS 110553</strain>
    </source>
</reference>
<proteinExistence type="predicted"/>
<evidence type="ECO:0000259" key="2">
    <source>
        <dbReference type="PROSITE" id="PS50837"/>
    </source>
</evidence>
<evidence type="ECO:0000313" key="4">
    <source>
        <dbReference type="Proteomes" id="UP000019471"/>
    </source>
</evidence>
<organism evidence="3 4">
    <name type="scientific">Cladophialophora psammophila CBS 110553</name>
    <dbReference type="NCBI Taxonomy" id="1182543"/>
    <lineage>
        <taxon>Eukaryota</taxon>
        <taxon>Fungi</taxon>
        <taxon>Dikarya</taxon>
        <taxon>Ascomycota</taxon>
        <taxon>Pezizomycotina</taxon>
        <taxon>Eurotiomycetes</taxon>
        <taxon>Chaetothyriomycetidae</taxon>
        <taxon>Chaetothyriales</taxon>
        <taxon>Herpotrichiellaceae</taxon>
        <taxon>Cladophialophora</taxon>
    </lineage>
</organism>
<name>W9WWH2_9EURO</name>
<keyword evidence="1" id="KW-0677">Repeat</keyword>
<dbReference type="SUPFAM" id="SSF50978">
    <property type="entry name" value="WD40 repeat-like"/>
    <property type="match status" value="1"/>
</dbReference>
<dbReference type="Pfam" id="PF24883">
    <property type="entry name" value="NPHP3_N"/>
    <property type="match status" value="1"/>
</dbReference>
<accession>W9WWH2</accession>
<dbReference type="InterPro" id="IPR036322">
    <property type="entry name" value="WD40_repeat_dom_sf"/>
</dbReference>
<dbReference type="Gene3D" id="2.130.10.10">
    <property type="entry name" value="YVTN repeat-like/Quinoprotein amine dehydrogenase"/>
    <property type="match status" value="1"/>
</dbReference>
<dbReference type="InterPro" id="IPR056884">
    <property type="entry name" value="NPHP3-like_N"/>
</dbReference>
<dbReference type="InterPro" id="IPR027417">
    <property type="entry name" value="P-loop_NTPase"/>
</dbReference>
<dbReference type="Gene3D" id="3.40.50.1820">
    <property type="entry name" value="alpha/beta hydrolase"/>
    <property type="match status" value="1"/>
</dbReference>
<evidence type="ECO:0000313" key="3">
    <source>
        <dbReference type="EMBL" id="EXJ69375.1"/>
    </source>
</evidence>
<dbReference type="AlphaFoldDB" id="W9WWH2"/>
<dbReference type="Proteomes" id="UP000019471">
    <property type="component" value="Unassembled WGS sequence"/>
</dbReference>
<protein>
    <recommendedName>
        <fullName evidence="2">NACHT domain-containing protein</fullName>
    </recommendedName>
</protein>
<dbReference type="SUPFAM" id="SSF53474">
    <property type="entry name" value="alpha/beta-Hydrolases"/>
    <property type="match status" value="1"/>
</dbReference>
<keyword evidence="4" id="KW-1185">Reference proteome</keyword>
<sequence length="936" mass="104985">MTFGYNAHFSSLSRGKENILNISDFAKDLLFSLKFAVGKGERKLDIGTVPIIFVAHSKGGLVAKKAFILGQHDEHYQNLIEAVSAIVFLSTPHRGSDLAEALNRILSVCIGLSPREFVSELATNSRTLQEINEQFRNLAPRVSVVPFFETLETAIGLSRVMVLQKDSSILGYPGEISKPLDADHHDVCKYTSQLDPNYISVRNILKYLVEKYGSQDPAKVETDSVDELREIASAFGPAQEPTDDLMFFANRRMAGSCEWTNSGPTFVSFFDDEAEHPRCLWCTGRPGSGKSVLASSIIQSVQESDFDVALYFFRFGDHIKNNINTLLLSLAYQIATSLPEYRRRLLRLFDDGLNVQKSAPRILWQKLFISALFKVKLSRPLVIVIDGLDECDSASLLLKLLEDLHTFPGPVRLIVFSRGVQNLSSAFDKLSKGLPIRYHLLENMADDVRLYAEEEMATMRGDEEFKLTIAEELARRADGNFLWANLVLAEVLQCHTEDEVFRALEEVPDELEALYERMDPTLAKNCRPSDQAMGKTIIMWIACARHSLTLLDLAEALRPEYTNILDLKYTISRVCGEFVLVDSKGVVSMVHSSARDCLLQNPDLNYHVPQGSSHQSLFSKCIAELINASPKIQSGQIKSQAFLLYAATSWPFHLEQSSEFSEVSDQESLVLLARFFRSPAVLGWIYLLSVAGQLRLLVQASKKLASFLKNIDRLDEARNPLTHRLRDKEVLNLWSIDLIRLVGKFGPHLNEQPKLIFKLVAPFCPRDSMMYKQFGDRTASSGMSVSSGLSARSWDDCLAKFTVHGFKSPLQIKCANRYFAILLSDGTVQLYHASTCEEARTFHHGERVLAWCFNAVGDKMVTCGLTKTIVWVTATAQQLSSSANPRRSKALTITFVNNDETLLTCCDDDCTIRSLCFDMPDEGWQVVQHVLGEGRF</sequence>
<dbReference type="InterPro" id="IPR015943">
    <property type="entry name" value="WD40/YVTN_repeat-like_dom_sf"/>
</dbReference>
<dbReference type="Gene3D" id="3.40.50.300">
    <property type="entry name" value="P-loop containing nucleotide triphosphate hydrolases"/>
    <property type="match status" value="1"/>
</dbReference>
<dbReference type="HOGENOM" id="CLU_014564_0_0_1"/>
<dbReference type="InterPro" id="IPR007111">
    <property type="entry name" value="NACHT_NTPase"/>
</dbReference>
<gene>
    <name evidence="3" type="ORF">A1O5_07411</name>
</gene>